<comment type="function">
    <text evidence="6">Converts adenosine-3',5'-bisphosphate (PAP) to AMP.</text>
</comment>
<dbReference type="GO" id="GO:0000103">
    <property type="term" value="P:sulfate assimilation"/>
    <property type="evidence" value="ECO:0007669"/>
    <property type="project" value="TreeGrafter"/>
</dbReference>
<dbReference type="PANTHER" id="PTHR43028:SF5">
    <property type="entry name" value="3'(2'),5'-BISPHOSPHATE NUCLEOTIDASE 1"/>
    <property type="match status" value="1"/>
</dbReference>
<evidence type="ECO:0000256" key="2">
    <source>
        <dbReference type="ARBA" id="ARBA00022475"/>
    </source>
</evidence>
<feature type="binding site" evidence="6">
    <location>
        <position position="213"/>
    </location>
    <ligand>
        <name>Mg(2+)</name>
        <dbReference type="ChEBI" id="CHEBI:18420"/>
        <label>2</label>
    </ligand>
</feature>
<dbReference type="RefSeq" id="WP_106514740.1">
    <property type="nucleotide sequence ID" value="NZ_PXYI01000007.1"/>
</dbReference>
<evidence type="ECO:0000256" key="4">
    <source>
        <dbReference type="ARBA" id="ARBA00022801"/>
    </source>
</evidence>
<dbReference type="InterPro" id="IPR006240">
    <property type="entry name" value="CysQ"/>
</dbReference>
<dbReference type="InterPro" id="IPR020550">
    <property type="entry name" value="Inositol_monophosphatase_CS"/>
</dbReference>
<dbReference type="EC" id="3.1.3.7" evidence="6"/>
<comment type="subcellular location">
    <subcellularLocation>
        <location evidence="6">Cell inner membrane</location>
        <topology evidence="6">Peripheral membrane protein</topology>
        <orientation evidence="6">Cytoplasmic side</orientation>
    </subcellularLocation>
</comment>
<dbReference type="GO" id="GO:0046854">
    <property type="term" value="P:phosphatidylinositol phosphate biosynthetic process"/>
    <property type="evidence" value="ECO:0007669"/>
    <property type="project" value="InterPro"/>
</dbReference>
<dbReference type="PROSITE" id="PS00630">
    <property type="entry name" value="IMP_2"/>
    <property type="match status" value="1"/>
</dbReference>
<keyword evidence="5 6" id="KW-0472">Membrane</keyword>
<dbReference type="AlphaFoldDB" id="A0A2P7QJ06"/>
<gene>
    <name evidence="6 8" type="primary">cysQ</name>
    <name evidence="8" type="ORF">C7I55_19645</name>
</gene>
<evidence type="ECO:0000256" key="1">
    <source>
        <dbReference type="ARBA" id="ARBA00005289"/>
    </source>
</evidence>
<dbReference type="OrthoDB" id="9785695at2"/>
<keyword evidence="9" id="KW-1185">Reference proteome</keyword>
<dbReference type="PRINTS" id="PR00377">
    <property type="entry name" value="IMPHPHTASES"/>
</dbReference>
<dbReference type="GO" id="GO:0005886">
    <property type="term" value="C:plasma membrane"/>
    <property type="evidence" value="ECO:0007669"/>
    <property type="project" value="UniProtKB-SubCell"/>
</dbReference>
<organism evidence="8 9">
    <name type="scientific">Allosphingosinicella deserti</name>
    <dbReference type="NCBI Taxonomy" id="2116704"/>
    <lineage>
        <taxon>Bacteria</taxon>
        <taxon>Pseudomonadati</taxon>
        <taxon>Pseudomonadota</taxon>
        <taxon>Alphaproteobacteria</taxon>
        <taxon>Sphingomonadales</taxon>
        <taxon>Sphingomonadaceae</taxon>
        <taxon>Allosphingosinicella</taxon>
    </lineage>
</organism>
<dbReference type="SUPFAM" id="SSF56655">
    <property type="entry name" value="Carbohydrate phosphatase"/>
    <property type="match status" value="1"/>
</dbReference>
<feature type="binding site" evidence="7">
    <location>
        <position position="89"/>
    </location>
    <ligand>
        <name>Mg(2+)</name>
        <dbReference type="ChEBI" id="CHEBI:18420"/>
        <label>1</label>
        <note>catalytic</note>
    </ligand>
</feature>
<comment type="similarity">
    <text evidence="1 6">Belongs to the inositol monophosphatase superfamily. CysQ family.</text>
</comment>
<dbReference type="CDD" id="cd01638">
    <property type="entry name" value="CysQ"/>
    <property type="match status" value="1"/>
</dbReference>
<dbReference type="Proteomes" id="UP000241167">
    <property type="component" value="Unassembled WGS sequence"/>
</dbReference>
<feature type="binding site" evidence="7">
    <location>
        <position position="87"/>
    </location>
    <ligand>
        <name>Mg(2+)</name>
        <dbReference type="ChEBI" id="CHEBI:18420"/>
        <label>1</label>
        <note>catalytic</note>
    </ligand>
</feature>
<proteinExistence type="inferred from homology"/>
<evidence type="ECO:0000313" key="9">
    <source>
        <dbReference type="Proteomes" id="UP000241167"/>
    </source>
</evidence>
<feature type="binding site" evidence="6">
    <location>
        <position position="87"/>
    </location>
    <ligand>
        <name>Mg(2+)</name>
        <dbReference type="ChEBI" id="CHEBI:18420"/>
        <label>1</label>
    </ligand>
</feature>
<dbReference type="Gene3D" id="3.40.190.80">
    <property type="match status" value="1"/>
</dbReference>
<dbReference type="HAMAP" id="MF_02095">
    <property type="entry name" value="CysQ"/>
    <property type="match status" value="1"/>
</dbReference>
<dbReference type="NCBIfam" id="TIGR01331">
    <property type="entry name" value="bisphos_cysQ"/>
    <property type="match status" value="1"/>
</dbReference>
<name>A0A2P7QJ06_9SPHN</name>
<feature type="binding site" evidence="7">
    <location>
        <position position="213"/>
    </location>
    <ligand>
        <name>Mg(2+)</name>
        <dbReference type="ChEBI" id="CHEBI:18420"/>
        <label>1</label>
        <note>catalytic</note>
    </ligand>
</feature>
<evidence type="ECO:0000256" key="7">
    <source>
        <dbReference type="PIRSR" id="PIRSR600760-2"/>
    </source>
</evidence>
<comment type="catalytic activity">
    <reaction evidence="6">
        <text>adenosine 3',5'-bisphosphate + H2O = AMP + phosphate</text>
        <dbReference type="Rhea" id="RHEA:10040"/>
        <dbReference type="ChEBI" id="CHEBI:15377"/>
        <dbReference type="ChEBI" id="CHEBI:43474"/>
        <dbReference type="ChEBI" id="CHEBI:58343"/>
        <dbReference type="ChEBI" id="CHEBI:456215"/>
        <dbReference type="EC" id="3.1.3.7"/>
    </reaction>
</comment>
<feature type="binding site" evidence="6">
    <location>
        <position position="68"/>
    </location>
    <ligand>
        <name>Mg(2+)</name>
        <dbReference type="ChEBI" id="CHEBI:18420"/>
        <label>1</label>
    </ligand>
</feature>
<dbReference type="GO" id="GO:0050427">
    <property type="term" value="P:3'-phosphoadenosine 5'-phosphosulfate metabolic process"/>
    <property type="evidence" value="ECO:0007669"/>
    <property type="project" value="TreeGrafter"/>
</dbReference>
<comment type="caution">
    <text evidence="8">The sequence shown here is derived from an EMBL/GenBank/DDBJ whole genome shotgun (WGS) entry which is preliminary data.</text>
</comment>
<sequence length="259" mass="27163">MSAPSDMLRTMIDAALAAGEEIACIYAAGCTIEEKSDGSPVTIADRRAEAIILDRLGAAFPEIPVLAEEEAAAGRIPELDGRFFCVDPLDGTKGFALRNGEFTVNIALVEAGVPVAGVIYAPVPDLLYYGARAEGAFRARGGAPAEAIATRAPPAHGLTGIGSRNHAASDTDARAARLGIVDYLPSGSSLKFCMLAEGSADVYPRWGRTMEWDTAAGQAILEAAGGRVLALDGDRETGPLRYGKADRGFDNPHFIAWAR</sequence>
<accession>A0A2P7QJ06</accession>
<reference evidence="8 9" key="1">
    <citation type="submission" date="2018-03" db="EMBL/GenBank/DDBJ databases">
        <title>The draft genome of Sphingosinicella sp. GL-C-18.</title>
        <authorList>
            <person name="Liu L."/>
            <person name="Li L."/>
            <person name="Liang L."/>
            <person name="Zhang X."/>
            <person name="Wang T."/>
        </authorList>
    </citation>
    <scope>NUCLEOTIDE SEQUENCE [LARGE SCALE GENOMIC DNA]</scope>
    <source>
        <strain evidence="8 9">GL-C-18</strain>
    </source>
</reference>
<evidence type="ECO:0000313" key="8">
    <source>
        <dbReference type="EMBL" id="PSJ37926.1"/>
    </source>
</evidence>
<protein>
    <recommendedName>
        <fullName evidence="6">3'(2'),5'-bisphosphate nucleotidase CysQ</fullName>
        <ecNumber evidence="6">3.1.3.7</ecNumber>
    </recommendedName>
    <alternativeName>
        <fullName evidence="6">3'(2'),5-bisphosphonucleoside 3'(2')-phosphohydrolase</fullName>
    </alternativeName>
    <alternativeName>
        <fullName evidence="6">3'-phosphoadenosine 5'-phosphate phosphatase</fullName>
        <shortName evidence="6">PAP phosphatase</shortName>
    </alternativeName>
</protein>
<evidence type="ECO:0000256" key="3">
    <source>
        <dbReference type="ARBA" id="ARBA00022519"/>
    </source>
</evidence>
<comment type="cofactor">
    <cofactor evidence="6 7">
        <name>Mg(2+)</name>
        <dbReference type="ChEBI" id="CHEBI:18420"/>
    </cofactor>
</comment>
<keyword evidence="6 7" id="KW-0479">Metal-binding</keyword>
<dbReference type="InterPro" id="IPR050725">
    <property type="entry name" value="CysQ/Inositol_MonoPase"/>
</dbReference>
<keyword evidence="2 6" id="KW-1003">Cell membrane</keyword>
<keyword evidence="6 7" id="KW-0460">Magnesium</keyword>
<feature type="binding site" evidence="6">
    <location>
        <position position="213"/>
    </location>
    <ligand>
        <name>substrate</name>
    </ligand>
</feature>
<dbReference type="PANTHER" id="PTHR43028">
    <property type="entry name" value="3'(2'),5'-BISPHOSPHATE NUCLEOTIDASE 1"/>
    <property type="match status" value="1"/>
</dbReference>
<dbReference type="GO" id="GO:0008441">
    <property type="term" value="F:3'(2'),5'-bisphosphate nucleotidase activity"/>
    <property type="evidence" value="ECO:0007669"/>
    <property type="project" value="UniProtKB-UniRule"/>
</dbReference>
<feature type="binding site" evidence="6">
    <location>
        <position position="87"/>
    </location>
    <ligand>
        <name>Mg(2+)</name>
        <dbReference type="ChEBI" id="CHEBI:18420"/>
        <label>2</label>
    </ligand>
</feature>
<keyword evidence="4 6" id="KW-0378">Hydrolase</keyword>
<feature type="binding site" evidence="7">
    <location>
        <position position="68"/>
    </location>
    <ligand>
        <name>Mg(2+)</name>
        <dbReference type="ChEBI" id="CHEBI:18420"/>
        <label>1</label>
        <note>catalytic</note>
    </ligand>
</feature>
<keyword evidence="3 6" id="KW-0997">Cell inner membrane</keyword>
<dbReference type="EMBL" id="PXYI01000007">
    <property type="protein sequence ID" value="PSJ37926.1"/>
    <property type="molecule type" value="Genomic_DNA"/>
</dbReference>
<dbReference type="InterPro" id="IPR000760">
    <property type="entry name" value="Inositol_monophosphatase-like"/>
</dbReference>
<feature type="binding site" evidence="6 7">
    <location>
        <position position="90"/>
    </location>
    <ligand>
        <name>Mg(2+)</name>
        <dbReference type="ChEBI" id="CHEBI:18420"/>
        <label>2</label>
    </ligand>
</feature>
<feature type="binding site" evidence="6">
    <location>
        <position position="89"/>
    </location>
    <ligand>
        <name>Mg(2+)</name>
        <dbReference type="ChEBI" id="CHEBI:18420"/>
        <label>1</label>
    </ligand>
</feature>
<dbReference type="GO" id="GO:0000287">
    <property type="term" value="F:magnesium ion binding"/>
    <property type="evidence" value="ECO:0007669"/>
    <property type="project" value="UniProtKB-UniRule"/>
</dbReference>
<feature type="binding site" evidence="6">
    <location>
        <begin position="89"/>
        <end position="92"/>
    </location>
    <ligand>
        <name>substrate</name>
    </ligand>
</feature>
<evidence type="ECO:0000256" key="6">
    <source>
        <dbReference type="HAMAP-Rule" id="MF_02095"/>
    </source>
</evidence>
<dbReference type="Pfam" id="PF00459">
    <property type="entry name" value="Inositol_P"/>
    <property type="match status" value="1"/>
</dbReference>
<dbReference type="Gene3D" id="3.30.540.10">
    <property type="entry name" value="Fructose-1,6-Bisphosphatase, subunit A, domain 1"/>
    <property type="match status" value="1"/>
</dbReference>
<feature type="binding site" evidence="6">
    <location>
        <position position="68"/>
    </location>
    <ligand>
        <name>substrate</name>
    </ligand>
</feature>
<evidence type="ECO:0000256" key="5">
    <source>
        <dbReference type="ARBA" id="ARBA00023136"/>
    </source>
</evidence>